<evidence type="ECO:0000313" key="5">
    <source>
        <dbReference type="EMBL" id="SEG39907.1"/>
    </source>
</evidence>
<dbReference type="GO" id="GO:0006541">
    <property type="term" value="P:glutamine metabolic process"/>
    <property type="evidence" value="ECO:0007669"/>
    <property type="project" value="InterPro"/>
</dbReference>
<dbReference type="SUPFAM" id="SSF56601">
    <property type="entry name" value="beta-lactamase/transpeptidase-like"/>
    <property type="match status" value="1"/>
</dbReference>
<gene>
    <name evidence="5" type="ORF">SAMN04488130_11223</name>
</gene>
<dbReference type="AlphaFoldDB" id="A0A1H5ZW33"/>
<evidence type="ECO:0000256" key="4">
    <source>
        <dbReference type="ARBA" id="ARBA00049534"/>
    </source>
</evidence>
<comment type="similarity">
    <text evidence="1">Belongs to the glutaminase family.</text>
</comment>
<dbReference type="Gene3D" id="3.40.710.10">
    <property type="entry name" value="DD-peptidase/beta-lactamase superfamily"/>
    <property type="match status" value="1"/>
</dbReference>
<dbReference type="EMBL" id="FNVP01000012">
    <property type="protein sequence ID" value="SEG39907.1"/>
    <property type="molecule type" value="Genomic_DNA"/>
</dbReference>
<sequence>MHLIFFLDEKIGKRLVVESLRSAINSLVQLKYEKELPEILLLMKAQYMLVNHLENPKQDFLDFTRMISGNPTIDFNLKVAQSEKSTRFRNIVLANFLKSFRNINNDVDEVLDFYFH</sequence>
<organism evidence="5 6">
    <name type="scientific">Flavobacterium urumqiense</name>
    <dbReference type="NCBI Taxonomy" id="935224"/>
    <lineage>
        <taxon>Bacteria</taxon>
        <taxon>Pseudomonadati</taxon>
        <taxon>Bacteroidota</taxon>
        <taxon>Flavobacteriia</taxon>
        <taxon>Flavobacteriales</taxon>
        <taxon>Flavobacteriaceae</taxon>
        <taxon>Flavobacterium</taxon>
    </lineage>
</organism>
<protein>
    <recommendedName>
        <fullName evidence="2">glutaminase</fullName>
        <ecNumber evidence="2">3.5.1.2</ecNumber>
    </recommendedName>
</protein>
<evidence type="ECO:0000256" key="2">
    <source>
        <dbReference type="ARBA" id="ARBA00012918"/>
    </source>
</evidence>
<name>A0A1H5ZW33_9FLAO</name>
<comment type="catalytic activity">
    <reaction evidence="4">
        <text>L-glutamine + H2O = L-glutamate + NH4(+)</text>
        <dbReference type="Rhea" id="RHEA:15889"/>
        <dbReference type="ChEBI" id="CHEBI:15377"/>
        <dbReference type="ChEBI" id="CHEBI:28938"/>
        <dbReference type="ChEBI" id="CHEBI:29985"/>
        <dbReference type="ChEBI" id="CHEBI:58359"/>
        <dbReference type="EC" id="3.5.1.2"/>
    </reaction>
</comment>
<accession>A0A1H5ZW33</accession>
<dbReference type="InterPro" id="IPR012338">
    <property type="entry name" value="Beta-lactam/transpept-like"/>
</dbReference>
<keyword evidence="6" id="KW-1185">Reference proteome</keyword>
<evidence type="ECO:0000256" key="3">
    <source>
        <dbReference type="ARBA" id="ARBA00022801"/>
    </source>
</evidence>
<dbReference type="GO" id="GO:0004359">
    <property type="term" value="F:glutaminase activity"/>
    <property type="evidence" value="ECO:0007669"/>
    <property type="project" value="UniProtKB-EC"/>
</dbReference>
<dbReference type="EC" id="3.5.1.2" evidence="2"/>
<dbReference type="InterPro" id="IPR015868">
    <property type="entry name" value="Glutaminase"/>
</dbReference>
<dbReference type="Pfam" id="PF04960">
    <property type="entry name" value="Glutaminase"/>
    <property type="match status" value="1"/>
</dbReference>
<proteinExistence type="inferred from homology"/>
<reference evidence="6" key="1">
    <citation type="submission" date="2016-10" db="EMBL/GenBank/DDBJ databases">
        <authorList>
            <person name="Varghese N."/>
            <person name="Submissions S."/>
        </authorList>
    </citation>
    <scope>NUCLEOTIDE SEQUENCE [LARGE SCALE GENOMIC DNA]</scope>
    <source>
        <strain evidence="6">CGMCC 1.9230</strain>
    </source>
</reference>
<evidence type="ECO:0000256" key="1">
    <source>
        <dbReference type="ARBA" id="ARBA00011076"/>
    </source>
</evidence>
<keyword evidence="3" id="KW-0378">Hydrolase</keyword>
<dbReference type="Proteomes" id="UP000236737">
    <property type="component" value="Unassembled WGS sequence"/>
</dbReference>
<evidence type="ECO:0000313" key="6">
    <source>
        <dbReference type="Proteomes" id="UP000236737"/>
    </source>
</evidence>